<dbReference type="EMBL" id="UINC01125023">
    <property type="protein sequence ID" value="SVD02571.1"/>
    <property type="molecule type" value="Genomic_DNA"/>
</dbReference>
<name>A0A382S0Y8_9ZZZZ</name>
<proteinExistence type="predicted"/>
<sequence>MEATMFRPWGFRFLETDRTTCNAASSSAAPPYPILCARSFLT</sequence>
<gene>
    <name evidence="1" type="ORF">METZ01_LOCUS355425</name>
</gene>
<protein>
    <submittedName>
        <fullName evidence="1">Uncharacterized protein</fullName>
    </submittedName>
</protein>
<organism evidence="1">
    <name type="scientific">marine metagenome</name>
    <dbReference type="NCBI Taxonomy" id="408172"/>
    <lineage>
        <taxon>unclassified sequences</taxon>
        <taxon>metagenomes</taxon>
        <taxon>ecological metagenomes</taxon>
    </lineage>
</organism>
<evidence type="ECO:0000313" key="1">
    <source>
        <dbReference type="EMBL" id="SVD02571.1"/>
    </source>
</evidence>
<reference evidence="1" key="1">
    <citation type="submission" date="2018-05" db="EMBL/GenBank/DDBJ databases">
        <authorList>
            <person name="Lanie J.A."/>
            <person name="Ng W.-L."/>
            <person name="Kazmierczak K.M."/>
            <person name="Andrzejewski T.M."/>
            <person name="Davidsen T.M."/>
            <person name="Wayne K.J."/>
            <person name="Tettelin H."/>
            <person name="Glass J.I."/>
            <person name="Rusch D."/>
            <person name="Podicherti R."/>
            <person name="Tsui H.-C.T."/>
            <person name="Winkler M.E."/>
        </authorList>
    </citation>
    <scope>NUCLEOTIDE SEQUENCE</scope>
</reference>
<dbReference type="AlphaFoldDB" id="A0A382S0Y8"/>
<accession>A0A382S0Y8</accession>